<evidence type="ECO:0000313" key="7">
    <source>
        <dbReference type="EMBL" id="SFF21018.1"/>
    </source>
</evidence>
<sequence length="598" mass="64180">MREFSLPALYEVPADGNLTDLIRRNADRHPDTAVIARKDAAGRWQDISAVAFLAEVRAAARGLIASGVQPGDRVALMSRTRYEWTLLDFAVWSAGAVTVPVYETSSASQIEWILGDSGAVAVVVESEPHESAVESVRERLPQLKHLWRIDTGAVDALVSAGTDISDAVVDERSASASADSPATIVYTSGTTGRPKGCVLSHRSFFAECGNVVERLRPLFRTGDSSVLLFLPLAHVFGRLVEVAAVMAPIRLGHVPDIKNLTDDLGSFRPTMILGVPRVFEKVYNTARATAQAGGKGRIFDRAAATAIEYSRALDSAAGPSLKLRMTHKVFDRLVYGKLRAVLGGRATHAISGGAPLGERLGHFYRGIGFTVLEGYGLTESCAATAFNPWDRTKIGTVGQPLPGSTVRIADDGEVLLHGEHLFTGYWNNEAATAEAVSDGWFHTGDLGSLDEDGYLSITGRKKEIIVTAGGKNVAPAVIEDRIRADALVAECMVVGDGKPFVAALITLDEEFLPHWAEQHGKAGATAAELAADPELLAAVQHAVDEGNAAVSKAESVRKFRILPTQFTEESGHVTPSLKLKRNVVLKDFADEIEALYQR</sequence>
<evidence type="ECO:0000256" key="1">
    <source>
        <dbReference type="ARBA" id="ARBA00006432"/>
    </source>
</evidence>
<evidence type="ECO:0000256" key="4">
    <source>
        <dbReference type="ARBA" id="ARBA00023098"/>
    </source>
</evidence>
<evidence type="ECO:0000256" key="2">
    <source>
        <dbReference type="ARBA" id="ARBA00022598"/>
    </source>
</evidence>
<proteinExistence type="inferred from homology"/>
<keyword evidence="3" id="KW-0276">Fatty acid metabolism</keyword>
<keyword evidence="8" id="KW-1185">Reference proteome</keyword>
<reference evidence="7 8" key="1">
    <citation type="submission" date="2016-10" db="EMBL/GenBank/DDBJ databases">
        <authorList>
            <person name="de Groot N.N."/>
        </authorList>
    </citation>
    <scope>NUCLEOTIDE SEQUENCE [LARGE SCALE GENOMIC DNA]</scope>
    <source>
        <strain evidence="7 8">CGMCC 4.3510</strain>
    </source>
</reference>
<dbReference type="Pfam" id="PF00501">
    <property type="entry name" value="AMP-binding"/>
    <property type="match status" value="1"/>
</dbReference>
<dbReference type="InterPro" id="IPR020845">
    <property type="entry name" value="AMP-binding_CS"/>
</dbReference>
<dbReference type="GO" id="GO:0016020">
    <property type="term" value="C:membrane"/>
    <property type="evidence" value="ECO:0007669"/>
    <property type="project" value="TreeGrafter"/>
</dbReference>
<keyword evidence="4" id="KW-0443">Lipid metabolism</keyword>
<dbReference type="OrthoDB" id="5240489at2"/>
<organism evidence="7 8">
    <name type="scientific">Actinacidiphila alni</name>
    <dbReference type="NCBI Taxonomy" id="380248"/>
    <lineage>
        <taxon>Bacteria</taxon>
        <taxon>Bacillati</taxon>
        <taxon>Actinomycetota</taxon>
        <taxon>Actinomycetes</taxon>
        <taxon>Kitasatosporales</taxon>
        <taxon>Streptomycetaceae</taxon>
        <taxon>Actinacidiphila</taxon>
    </lineage>
</organism>
<accession>A0A1I2GUX5</accession>
<feature type="domain" description="AMP-dependent synthetase/ligase" evidence="6">
    <location>
        <begin position="23"/>
        <end position="426"/>
    </location>
</feature>
<dbReference type="CDD" id="cd05907">
    <property type="entry name" value="VL_LC_FACS_like"/>
    <property type="match status" value="1"/>
</dbReference>
<dbReference type="EMBL" id="FONG01000009">
    <property type="protein sequence ID" value="SFF21018.1"/>
    <property type="molecule type" value="Genomic_DNA"/>
</dbReference>
<dbReference type="RefSeq" id="WP_093714563.1">
    <property type="nucleotide sequence ID" value="NZ_FONG01000009.1"/>
</dbReference>
<evidence type="ECO:0000256" key="5">
    <source>
        <dbReference type="ARBA" id="ARBA00032875"/>
    </source>
</evidence>
<dbReference type="PANTHER" id="PTHR43272">
    <property type="entry name" value="LONG-CHAIN-FATTY-ACID--COA LIGASE"/>
    <property type="match status" value="1"/>
</dbReference>
<evidence type="ECO:0000313" key="8">
    <source>
        <dbReference type="Proteomes" id="UP000199323"/>
    </source>
</evidence>
<dbReference type="Pfam" id="PF23562">
    <property type="entry name" value="AMP-binding_C_3"/>
    <property type="match status" value="1"/>
</dbReference>
<dbReference type="InterPro" id="IPR000873">
    <property type="entry name" value="AMP-dep_synth/lig_dom"/>
</dbReference>
<name>A0A1I2GUX5_9ACTN</name>
<evidence type="ECO:0000256" key="3">
    <source>
        <dbReference type="ARBA" id="ARBA00022832"/>
    </source>
</evidence>
<dbReference type="InterPro" id="IPR042099">
    <property type="entry name" value="ANL_N_sf"/>
</dbReference>
<dbReference type="PANTHER" id="PTHR43272:SF32">
    <property type="entry name" value="AMP-DEPENDENT SYNTHETASE_LIGASE DOMAIN-CONTAINING PROTEIN"/>
    <property type="match status" value="1"/>
</dbReference>
<dbReference type="Gene3D" id="3.40.50.12780">
    <property type="entry name" value="N-terminal domain of ligase-like"/>
    <property type="match status" value="1"/>
</dbReference>
<dbReference type="STRING" id="380248.SAMN05216251_109292"/>
<dbReference type="PROSITE" id="PS00455">
    <property type="entry name" value="AMP_BINDING"/>
    <property type="match status" value="1"/>
</dbReference>
<dbReference type="AlphaFoldDB" id="A0A1I2GUX5"/>
<gene>
    <name evidence="7" type="ORF">SAMN05216251_109292</name>
</gene>
<dbReference type="GO" id="GO:0004467">
    <property type="term" value="F:long-chain fatty acid-CoA ligase activity"/>
    <property type="evidence" value="ECO:0007669"/>
    <property type="project" value="TreeGrafter"/>
</dbReference>
<comment type="similarity">
    <text evidence="1">Belongs to the ATP-dependent AMP-binding enzyme family.</text>
</comment>
<protein>
    <recommendedName>
        <fullName evidence="5">Acyl-CoA synthetase</fullName>
    </recommendedName>
</protein>
<dbReference type="Proteomes" id="UP000199323">
    <property type="component" value="Unassembled WGS sequence"/>
</dbReference>
<evidence type="ECO:0000259" key="6">
    <source>
        <dbReference type="Pfam" id="PF00501"/>
    </source>
</evidence>
<keyword evidence="2" id="KW-0436">Ligase</keyword>
<dbReference type="SUPFAM" id="SSF56801">
    <property type="entry name" value="Acetyl-CoA synthetase-like"/>
    <property type="match status" value="1"/>
</dbReference>